<protein>
    <submittedName>
        <fullName evidence="1">Uncharacterized protein</fullName>
    </submittedName>
</protein>
<dbReference type="AlphaFoldDB" id="X1V228"/>
<evidence type="ECO:0000313" key="1">
    <source>
        <dbReference type="EMBL" id="GAJ09872.1"/>
    </source>
</evidence>
<accession>X1V228</accession>
<dbReference type="EMBL" id="BARW01034766">
    <property type="protein sequence ID" value="GAJ09872.1"/>
    <property type="molecule type" value="Genomic_DNA"/>
</dbReference>
<gene>
    <name evidence="1" type="ORF">S12H4_54392</name>
</gene>
<organism evidence="1">
    <name type="scientific">marine sediment metagenome</name>
    <dbReference type="NCBI Taxonomy" id="412755"/>
    <lineage>
        <taxon>unclassified sequences</taxon>
        <taxon>metagenomes</taxon>
        <taxon>ecological metagenomes</taxon>
    </lineage>
</organism>
<comment type="caution">
    <text evidence="1">The sequence shown here is derived from an EMBL/GenBank/DDBJ whole genome shotgun (WGS) entry which is preliminary data.</text>
</comment>
<name>X1V228_9ZZZZ</name>
<feature type="non-terminal residue" evidence="1">
    <location>
        <position position="1"/>
    </location>
</feature>
<sequence>PRTETYYSAVTSKAAGDFSASDFWQSLKDDLAQINQEYYLKTNYYLFAESSLPELQTKPFNSFLLKTFRQNIVGNDNWPEPPDAGWLLPDNWFSRINDTVRTCFIVKYLDGVNFLAEYFAGRANAASYHSRVDFEAKEEGYYAAHFYIRFPCEVPRENWDTKCSGSEQCGPKWTKS</sequence>
<proteinExistence type="predicted"/>
<reference evidence="1" key="1">
    <citation type="journal article" date="2014" name="Front. Microbiol.">
        <title>High frequency of phylogenetically diverse reductive dehalogenase-homologous genes in deep subseafloor sedimentary metagenomes.</title>
        <authorList>
            <person name="Kawai M."/>
            <person name="Futagami T."/>
            <person name="Toyoda A."/>
            <person name="Takaki Y."/>
            <person name="Nishi S."/>
            <person name="Hori S."/>
            <person name="Arai W."/>
            <person name="Tsubouchi T."/>
            <person name="Morono Y."/>
            <person name="Uchiyama I."/>
            <person name="Ito T."/>
            <person name="Fujiyama A."/>
            <person name="Inagaki F."/>
            <person name="Takami H."/>
        </authorList>
    </citation>
    <scope>NUCLEOTIDE SEQUENCE</scope>
    <source>
        <strain evidence="1">Expedition CK06-06</strain>
    </source>
</reference>